<dbReference type="InterPro" id="IPR006062">
    <property type="entry name" value="His_biosynth"/>
</dbReference>
<evidence type="ECO:0000256" key="1">
    <source>
        <dbReference type="ARBA" id="ARBA00005091"/>
    </source>
</evidence>
<keyword evidence="6 11" id="KW-0368">Histidine biosynthesis</keyword>
<evidence type="ECO:0000256" key="5">
    <source>
        <dbReference type="ARBA" id="ARBA00022605"/>
    </source>
</evidence>
<dbReference type="AlphaFoldDB" id="A0A5N1IP45"/>
<keyword evidence="13" id="KW-1185">Reference proteome</keyword>
<dbReference type="InterPro" id="IPR013785">
    <property type="entry name" value="Aldolase_TIM"/>
</dbReference>
<evidence type="ECO:0000256" key="3">
    <source>
        <dbReference type="ARBA" id="ARBA00011152"/>
    </source>
</evidence>
<evidence type="ECO:0000313" key="13">
    <source>
        <dbReference type="Proteomes" id="UP000326570"/>
    </source>
</evidence>
<comment type="subunit">
    <text evidence="3">Heterodimer of HisH and HisF.</text>
</comment>
<evidence type="ECO:0000256" key="6">
    <source>
        <dbReference type="ARBA" id="ARBA00023102"/>
    </source>
</evidence>
<comment type="catalytic activity">
    <reaction evidence="10">
        <text>5-[(5-phospho-1-deoxy-D-ribulos-1-ylimino)methylamino]-1-(5-phospho-beta-D-ribosyl)imidazole-4-carboxamide + L-glutamine = D-erythro-1-(imidazol-4-yl)glycerol 3-phosphate + 5-amino-1-(5-phospho-beta-D-ribosyl)imidazole-4-carboxamide + L-glutamate + H(+)</text>
        <dbReference type="Rhea" id="RHEA:24793"/>
        <dbReference type="ChEBI" id="CHEBI:15378"/>
        <dbReference type="ChEBI" id="CHEBI:29985"/>
        <dbReference type="ChEBI" id="CHEBI:58278"/>
        <dbReference type="ChEBI" id="CHEBI:58359"/>
        <dbReference type="ChEBI" id="CHEBI:58475"/>
        <dbReference type="ChEBI" id="CHEBI:58525"/>
        <dbReference type="EC" id="4.3.2.10"/>
    </reaction>
</comment>
<dbReference type="RefSeq" id="WP_150904907.1">
    <property type="nucleotide sequence ID" value="NZ_VTWT01000009.1"/>
</dbReference>
<comment type="pathway">
    <text evidence="1">Amino-acid biosynthesis; L-histidine biosynthesis; L-histidine from 5-phospho-alpha-D-ribose 1-diphosphate: step 5/9.</text>
</comment>
<gene>
    <name evidence="12" type="primary">hisF</name>
    <name evidence="12" type="ORF">F0P94_15930</name>
</gene>
<dbReference type="Proteomes" id="UP000326570">
    <property type="component" value="Unassembled WGS sequence"/>
</dbReference>
<evidence type="ECO:0000256" key="8">
    <source>
        <dbReference type="ARBA" id="ARBA00025475"/>
    </source>
</evidence>
<dbReference type="InterPro" id="IPR050064">
    <property type="entry name" value="IGPS_HisA/HisF"/>
</dbReference>
<dbReference type="InterPro" id="IPR011060">
    <property type="entry name" value="RibuloseP-bd_barrel"/>
</dbReference>
<evidence type="ECO:0000256" key="10">
    <source>
        <dbReference type="ARBA" id="ARBA00047838"/>
    </source>
</evidence>
<evidence type="ECO:0000256" key="7">
    <source>
        <dbReference type="ARBA" id="ARBA00023239"/>
    </source>
</evidence>
<dbReference type="CDD" id="cd04731">
    <property type="entry name" value="HisF"/>
    <property type="match status" value="1"/>
</dbReference>
<evidence type="ECO:0000256" key="9">
    <source>
        <dbReference type="ARBA" id="ARBA00030264"/>
    </source>
</evidence>
<accession>A0A5N1IP45</accession>
<dbReference type="InterPro" id="IPR004651">
    <property type="entry name" value="HisF"/>
</dbReference>
<evidence type="ECO:0000313" key="12">
    <source>
        <dbReference type="EMBL" id="KAA9327403.1"/>
    </source>
</evidence>
<reference evidence="12 13" key="1">
    <citation type="submission" date="2019-09" db="EMBL/GenBank/DDBJ databases">
        <title>Genome sequence of Adhaeribacter sp. M2.</title>
        <authorList>
            <person name="Srinivasan S."/>
        </authorList>
    </citation>
    <scope>NUCLEOTIDE SEQUENCE [LARGE SCALE GENOMIC DNA]</scope>
    <source>
        <strain evidence="12 13">M2</strain>
    </source>
</reference>
<evidence type="ECO:0000256" key="11">
    <source>
        <dbReference type="RuleBase" id="RU003657"/>
    </source>
</evidence>
<comment type="caution">
    <text evidence="12">The sequence shown here is derived from an EMBL/GenBank/DDBJ whole genome shotgun (WGS) entry which is preliminary data.</text>
</comment>
<dbReference type="EMBL" id="VTWT01000009">
    <property type="protein sequence ID" value="KAA9327403.1"/>
    <property type="molecule type" value="Genomic_DNA"/>
</dbReference>
<dbReference type="SUPFAM" id="SSF51366">
    <property type="entry name" value="Ribulose-phoshate binding barrel"/>
    <property type="match status" value="1"/>
</dbReference>
<evidence type="ECO:0000256" key="4">
    <source>
        <dbReference type="ARBA" id="ARBA00012809"/>
    </source>
</evidence>
<dbReference type="UniPathway" id="UPA00031">
    <property type="reaction ID" value="UER00010"/>
</dbReference>
<comment type="function">
    <text evidence="8">IGPS catalyzes the conversion of PRFAR and glutamine to IGP, AICAR and glutamate. The HisF subunit catalyzes the cyclization activity that produces IGP and AICAR from PRFAR using the ammonia provided by the HisH subunit.</text>
</comment>
<dbReference type="EC" id="4.3.2.10" evidence="4"/>
<dbReference type="GO" id="GO:0000107">
    <property type="term" value="F:imidazoleglycerol-phosphate synthase activity"/>
    <property type="evidence" value="ECO:0007669"/>
    <property type="project" value="InterPro"/>
</dbReference>
<protein>
    <recommendedName>
        <fullName evidence="4">imidazole glycerol-phosphate synthase</fullName>
        <ecNumber evidence="4">4.3.2.10</ecNumber>
    </recommendedName>
    <alternativeName>
        <fullName evidence="9">IGP synthase cyclase subunit</fullName>
    </alternativeName>
</protein>
<dbReference type="NCBIfam" id="NF038364">
    <property type="entry name" value="AglZ_HisF2_fam"/>
    <property type="match status" value="1"/>
</dbReference>
<name>A0A5N1IP45_9BACT</name>
<comment type="similarity">
    <text evidence="2 11">Belongs to the HisA/HisF family.</text>
</comment>
<evidence type="ECO:0000256" key="2">
    <source>
        <dbReference type="ARBA" id="ARBA00009667"/>
    </source>
</evidence>
<dbReference type="PANTHER" id="PTHR21235">
    <property type="entry name" value="IMIDAZOLE GLYCEROL PHOSPHATE SYNTHASE SUBUNIT HISF/H IGP SYNTHASE SUBUNIT HISF/H"/>
    <property type="match status" value="1"/>
</dbReference>
<dbReference type="PANTHER" id="PTHR21235:SF2">
    <property type="entry name" value="IMIDAZOLE GLYCEROL PHOSPHATE SYNTHASE HISHF"/>
    <property type="match status" value="1"/>
</dbReference>
<dbReference type="GO" id="GO:0000105">
    <property type="term" value="P:L-histidine biosynthetic process"/>
    <property type="evidence" value="ECO:0007669"/>
    <property type="project" value="UniProtKB-UniPathway"/>
</dbReference>
<keyword evidence="5 11" id="KW-0028">Amino-acid biosynthesis</keyword>
<dbReference type="Gene3D" id="3.20.20.70">
    <property type="entry name" value="Aldolase class I"/>
    <property type="match status" value="1"/>
</dbReference>
<keyword evidence="7 12" id="KW-0456">Lyase</keyword>
<organism evidence="12 13">
    <name type="scientific">Adhaeribacter soli</name>
    <dbReference type="NCBI Taxonomy" id="2607655"/>
    <lineage>
        <taxon>Bacteria</taxon>
        <taxon>Pseudomonadati</taxon>
        <taxon>Bacteroidota</taxon>
        <taxon>Cytophagia</taxon>
        <taxon>Cytophagales</taxon>
        <taxon>Hymenobacteraceae</taxon>
        <taxon>Adhaeribacter</taxon>
    </lineage>
</organism>
<dbReference type="Pfam" id="PF00977">
    <property type="entry name" value="His_biosynth"/>
    <property type="match status" value="1"/>
</dbReference>
<sequence length="253" mass="27856">MLKTRVIPCLQLIGDSLVKTVKFNKFGYIGDPINTVRIFNELEVDELCFLDIRATLEKRKPNLELLKQIADECFMPLSYGGGVTSAAMAQQILSIGFEKIVLNTVTFDHPEIIREIADHSGVQSVVGSIDVKKNFWGKYKVYSNDGKRQHDFDPVTWAKKLEQNGVGEILLTSMDHDGTWSGYDTILIKQITEAVNIPVIANGGAGQINDIVKAVETGASAVALGSMVVYQAKGLGVLVNFPDRNKLEEAISR</sequence>
<proteinExistence type="inferred from homology"/>
<dbReference type="GO" id="GO:0016829">
    <property type="term" value="F:lyase activity"/>
    <property type="evidence" value="ECO:0007669"/>
    <property type="project" value="UniProtKB-KW"/>
</dbReference>